<gene>
    <name evidence="1" type="ORF">GCM10007422_10360</name>
</gene>
<reference evidence="2" key="1">
    <citation type="journal article" date="2019" name="Int. J. Syst. Evol. Microbiol.">
        <title>The Global Catalogue of Microorganisms (GCM) 10K type strain sequencing project: providing services to taxonomists for standard genome sequencing and annotation.</title>
        <authorList>
            <consortium name="The Broad Institute Genomics Platform"/>
            <consortium name="The Broad Institute Genome Sequencing Center for Infectious Disease"/>
            <person name="Wu L."/>
            <person name="Ma J."/>
        </authorList>
    </citation>
    <scope>NUCLEOTIDE SEQUENCE [LARGE SCALE GENOMIC DNA]</scope>
    <source>
        <strain evidence="2">CGMCC 1.15287</strain>
    </source>
</reference>
<name>A0ABQ1XN12_9SPHI</name>
<organism evidence="1 2">
    <name type="scientific">Pedobacter zeae</name>
    <dbReference type="NCBI Taxonomy" id="1737356"/>
    <lineage>
        <taxon>Bacteria</taxon>
        <taxon>Pseudomonadati</taxon>
        <taxon>Bacteroidota</taxon>
        <taxon>Sphingobacteriia</taxon>
        <taxon>Sphingobacteriales</taxon>
        <taxon>Sphingobacteriaceae</taxon>
        <taxon>Pedobacter</taxon>
    </lineage>
</organism>
<accession>A0ABQ1XN12</accession>
<keyword evidence="2" id="KW-1185">Reference proteome</keyword>
<evidence type="ECO:0000313" key="2">
    <source>
        <dbReference type="Proteomes" id="UP000642938"/>
    </source>
</evidence>
<evidence type="ECO:0000313" key="1">
    <source>
        <dbReference type="EMBL" id="GGG98195.1"/>
    </source>
</evidence>
<protein>
    <submittedName>
        <fullName evidence="1">Uncharacterized protein</fullName>
    </submittedName>
</protein>
<comment type="caution">
    <text evidence="1">The sequence shown here is derived from an EMBL/GenBank/DDBJ whole genome shotgun (WGS) entry which is preliminary data.</text>
</comment>
<dbReference type="EMBL" id="BMHZ01000001">
    <property type="protein sequence ID" value="GGG98195.1"/>
    <property type="molecule type" value="Genomic_DNA"/>
</dbReference>
<proteinExistence type="predicted"/>
<sequence>MQYKFLTAQKRTKHNNRNQFKVFFTLQNAHPAQTSKQTTLKTAKKQMQYQYSQKMPGDRYLKSSI</sequence>
<dbReference type="Proteomes" id="UP000642938">
    <property type="component" value="Unassembled WGS sequence"/>
</dbReference>